<accession>A0A132AL76</accession>
<dbReference type="InterPro" id="IPR003864">
    <property type="entry name" value="CSC1/OSCA1-like_7TM"/>
</dbReference>
<dbReference type="AlphaFoldDB" id="A0A132AL76"/>
<reference evidence="2 3" key="1">
    <citation type="journal article" date="2015" name="Parasit. Vectors">
        <title>Draft genome of the scabies mite.</title>
        <authorList>
            <person name="Rider S.D.Jr."/>
            <person name="Morgan M.S."/>
            <person name="Arlian L.G."/>
        </authorList>
    </citation>
    <scope>NUCLEOTIDE SEQUENCE [LARGE SCALE GENOMIC DNA]</scope>
    <source>
        <strain evidence="2">Arlian Lab</strain>
    </source>
</reference>
<dbReference type="GO" id="GO:0005886">
    <property type="term" value="C:plasma membrane"/>
    <property type="evidence" value="ECO:0007669"/>
    <property type="project" value="TreeGrafter"/>
</dbReference>
<dbReference type="GO" id="GO:0005227">
    <property type="term" value="F:calcium-activated cation channel activity"/>
    <property type="evidence" value="ECO:0007669"/>
    <property type="project" value="InterPro"/>
</dbReference>
<gene>
    <name evidence="2" type="ORF">QR98_0102460</name>
</gene>
<organism evidence="2 3">
    <name type="scientific">Sarcoptes scabiei</name>
    <name type="common">Itch mite</name>
    <name type="synonym">Acarus scabiei</name>
    <dbReference type="NCBI Taxonomy" id="52283"/>
    <lineage>
        <taxon>Eukaryota</taxon>
        <taxon>Metazoa</taxon>
        <taxon>Ecdysozoa</taxon>
        <taxon>Arthropoda</taxon>
        <taxon>Chelicerata</taxon>
        <taxon>Arachnida</taxon>
        <taxon>Acari</taxon>
        <taxon>Acariformes</taxon>
        <taxon>Sarcoptiformes</taxon>
        <taxon>Astigmata</taxon>
        <taxon>Psoroptidia</taxon>
        <taxon>Sarcoptoidea</taxon>
        <taxon>Sarcoptidae</taxon>
        <taxon>Sarcoptinae</taxon>
        <taxon>Sarcoptes</taxon>
    </lineage>
</organism>
<comment type="caution">
    <text evidence="2">The sequence shown here is derived from an EMBL/GenBank/DDBJ whole genome shotgun (WGS) entry which is preliminary data.</text>
</comment>
<dbReference type="PANTHER" id="PTHR13018">
    <property type="entry name" value="PROBABLE MEMBRANE PROTEIN DUF221-RELATED"/>
    <property type="match status" value="1"/>
</dbReference>
<name>A0A132AL76_SARSC</name>
<dbReference type="InterPro" id="IPR045122">
    <property type="entry name" value="Csc1-like"/>
</dbReference>
<dbReference type="Proteomes" id="UP000616769">
    <property type="component" value="Unassembled WGS sequence"/>
</dbReference>
<dbReference type="VEuPathDB" id="VectorBase:SSCA002174"/>
<dbReference type="Pfam" id="PF02714">
    <property type="entry name" value="RSN1_7TM"/>
    <property type="match status" value="1"/>
</dbReference>
<protein>
    <submittedName>
        <fullName evidence="2">DUF221 domain containing protein</fullName>
    </submittedName>
</protein>
<feature type="domain" description="CSC1/OSCA1-like 7TM region" evidence="1">
    <location>
        <begin position="2"/>
        <end position="175"/>
    </location>
</feature>
<evidence type="ECO:0000313" key="2">
    <source>
        <dbReference type="EMBL" id="KPM11673.1"/>
    </source>
</evidence>
<evidence type="ECO:0000313" key="3">
    <source>
        <dbReference type="Proteomes" id="UP000616769"/>
    </source>
</evidence>
<dbReference type="EMBL" id="JXLN01017737">
    <property type="protein sequence ID" value="KPM11673.1"/>
    <property type="molecule type" value="Genomic_DNA"/>
</dbReference>
<sequence>MLAIILPSIVIYACQMIPYKTISDLNHAVMSNVYLFLVMMIIVLPSTGFSSPFVESMNAMLGAILTPSQNRHKFRWHCMFPVDNGAFFVIYALQAAILGNVAEILRIPELILYAFYSLFIRSSAEYEKARKWVTFDFPFGVSYSRFLLIFTMTIIYSLSCPLIAPCGKFHHLLVYWFCLMI</sequence>
<dbReference type="OrthoDB" id="6437480at2759"/>
<evidence type="ECO:0000259" key="1">
    <source>
        <dbReference type="Pfam" id="PF02714"/>
    </source>
</evidence>
<dbReference type="PANTHER" id="PTHR13018:SF5">
    <property type="entry name" value="RE44586P"/>
    <property type="match status" value="1"/>
</dbReference>
<proteinExistence type="predicted"/>